<proteinExistence type="predicted"/>
<evidence type="ECO:0000313" key="1">
    <source>
        <dbReference type="WBParaSite" id="maker-PairedContig_637-snap-gene-0.8-mRNA-1"/>
    </source>
</evidence>
<dbReference type="WBParaSite" id="maker-PairedContig_637-snap-gene-0.8-mRNA-1">
    <property type="protein sequence ID" value="maker-PairedContig_637-snap-gene-0.8-mRNA-1"/>
    <property type="gene ID" value="maker-PairedContig_637-snap-gene-0.8"/>
</dbReference>
<reference evidence="1" key="1">
    <citation type="submission" date="2016-11" db="UniProtKB">
        <authorList>
            <consortium name="WormBaseParasite"/>
        </authorList>
    </citation>
    <scope>IDENTIFICATION</scope>
    <source>
        <strain evidence="1">pt0022</strain>
    </source>
</reference>
<protein>
    <recommendedName>
        <fullName evidence="2">Zinc finger protein</fullName>
    </recommendedName>
</protein>
<name>A0A1I8EXZ3_WUCBA</name>
<organism evidence="1">
    <name type="scientific">Wuchereria bancrofti</name>
    <dbReference type="NCBI Taxonomy" id="6293"/>
    <lineage>
        <taxon>Eukaryota</taxon>
        <taxon>Metazoa</taxon>
        <taxon>Ecdysozoa</taxon>
        <taxon>Nematoda</taxon>
        <taxon>Chromadorea</taxon>
        <taxon>Rhabditida</taxon>
        <taxon>Spirurina</taxon>
        <taxon>Spiruromorpha</taxon>
        <taxon>Filarioidea</taxon>
        <taxon>Onchocercidae</taxon>
        <taxon>Wuchereria</taxon>
    </lineage>
</organism>
<evidence type="ECO:0008006" key="2">
    <source>
        <dbReference type="Google" id="ProtNLM"/>
    </source>
</evidence>
<sequence length="358" mass="41004">MITSQSIAELRAIMDAKMYGPNLPTLVDLKNHLRDEPLYLQVLEDYLQNAASLINGLRARLEGNGLEAREDEAFEVPRADLMRRPTPPPTQEELEVFRELLEHEREMEQQRENEEMLVLDLLEREQEAELQQEIWDGPEPALVHDEGSLEEVAMVEWRPVPQEWNEEVLDVVPTAPAEVPRRRQVKRSREIVLRSRTIRVPVMEEEDCDAVQSGLAAFQPPVVEGLPPQYRQLLVAPEIDPYTVIRNADGSTTIECGMCPKEFGTLKGWRIHAGKMHRQNGFCQKCGHFIDMPHVSSDEEIAATMELHALEWCPKAAKAVITERAVKRRRLELAGRSDEAQHYYIPTIAIYYGVVVFN</sequence>
<accession>A0A1I8EXZ3</accession>
<dbReference type="AlphaFoldDB" id="A0A1I8EXZ3"/>